<evidence type="ECO:0000256" key="4">
    <source>
        <dbReference type="ARBA" id="ARBA00022840"/>
    </source>
</evidence>
<dbReference type="SUPFAM" id="SSF90123">
    <property type="entry name" value="ABC transporter transmembrane region"/>
    <property type="match status" value="1"/>
</dbReference>
<keyword evidence="5 7" id="KW-1133">Transmembrane helix</keyword>
<keyword evidence="11" id="KW-1185">Reference proteome</keyword>
<dbReference type="InterPro" id="IPR011527">
    <property type="entry name" value="ABC1_TM_dom"/>
</dbReference>
<dbReference type="GO" id="GO:0034040">
    <property type="term" value="F:ATPase-coupled lipid transmembrane transporter activity"/>
    <property type="evidence" value="ECO:0007669"/>
    <property type="project" value="TreeGrafter"/>
</dbReference>
<organism evidence="10 11">
    <name type="scientific">Marinobacterium lacunae</name>
    <dbReference type="NCBI Taxonomy" id="1232683"/>
    <lineage>
        <taxon>Bacteria</taxon>
        <taxon>Pseudomonadati</taxon>
        <taxon>Pseudomonadota</taxon>
        <taxon>Gammaproteobacteria</taxon>
        <taxon>Oceanospirillales</taxon>
        <taxon>Oceanospirillaceae</taxon>
        <taxon>Marinobacterium</taxon>
    </lineage>
</organism>
<dbReference type="GO" id="GO:0140359">
    <property type="term" value="F:ABC-type transporter activity"/>
    <property type="evidence" value="ECO:0007669"/>
    <property type="project" value="InterPro"/>
</dbReference>
<evidence type="ECO:0000256" key="7">
    <source>
        <dbReference type="SAM" id="Phobius"/>
    </source>
</evidence>
<feature type="transmembrane region" description="Helical" evidence="7">
    <location>
        <begin position="144"/>
        <end position="164"/>
    </location>
</feature>
<dbReference type="PROSITE" id="PS50893">
    <property type="entry name" value="ABC_TRANSPORTER_2"/>
    <property type="match status" value="1"/>
</dbReference>
<protein>
    <submittedName>
        <fullName evidence="10">Lipid A export ATP-binding/permease protein MsbA</fullName>
        <ecNumber evidence="10">3.6.3.25</ecNumber>
    </submittedName>
</protein>
<dbReference type="STRING" id="1232683.ADIMK_3027"/>
<feature type="domain" description="ABC transmembrane type-1" evidence="9">
    <location>
        <begin position="15"/>
        <end position="293"/>
    </location>
</feature>
<evidence type="ECO:0000256" key="6">
    <source>
        <dbReference type="ARBA" id="ARBA00023136"/>
    </source>
</evidence>
<dbReference type="PANTHER" id="PTHR24221">
    <property type="entry name" value="ATP-BINDING CASSETTE SUB-FAMILY B"/>
    <property type="match status" value="1"/>
</dbReference>
<keyword evidence="10" id="KW-0378">Hydrolase</keyword>
<dbReference type="Gene3D" id="1.20.1560.10">
    <property type="entry name" value="ABC transporter type 1, transmembrane domain"/>
    <property type="match status" value="1"/>
</dbReference>
<dbReference type="PANTHER" id="PTHR24221:SF654">
    <property type="entry name" value="ATP-BINDING CASSETTE SUB-FAMILY B MEMBER 6"/>
    <property type="match status" value="1"/>
</dbReference>
<evidence type="ECO:0000256" key="3">
    <source>
        <dbReference type="ARBA" id="ARBA00022741"/>
    </source>
</evidence>
<evidence type="ECO:0000313" key="11">
    <source>
        <dbReference type="Proteomes" id="UP000028252"/>
    </source>
</evidence>
<comment type="caution">
    <text evidence="10">The sequence shown here is derived from an EMBL/GenBank/DDBJ whole genome shotgun (WGS) entry which is preliminary data.</text>
</comment>
<dbReference type="Gene3D" id="3.40.50.300">
    <property type="entry name" value="P-loop containing nucleotide triphosphate hydrolases"/>
    <property type="match status" value="1"/>
</dbReference>
<dbReference type="Pfam" id="PF00005">
    <property type="entry name" value="ABC_tran"/>
    <property type="match status" value="1"/>
</dbReference>
<feature type="transmembrane region" description="Helical" evidence="7">
    <location>
        <begin position="45"/>
        <end position="67"/>
    </location>
</feature>
<dbReference type="GO" id="GO:0005524">
    <property type="term" value="F:ATP binding"/>
    <property type="evidence" value="ECO:0007669"/>
    <property type="project" value="UniProtKB-KW"/>
</dbReference>
<dbReference type="EC" id="3.6.3.25" evidence="10"/>
<dbReference type="Pfam" id="PF00664">
    <property type="entry name" value="ABC_membrane"/>
    <property type="match status" value="1"/>
</dbReference>
<dbReference type="GO" id="GO:0016887">
    <property type="term" value="F:ATP hydrolysis activity"/>
    <property type="evidence" value="ECO:0007669"/>
    <property type="project" value="InterPro"/>
</dbReference>
<dbReference type="InterPro" id="IPR003593">
    <property type="entry name" value="AAA+_ATPase"/>
</dbReference>
<name>A0A081FWC3_9GAMM</name>
<feature type="domain" description="ABC transporter" evidence="8">
    <location>
        <begin position="314"/>
        <end position="538"/>
    </location>
</feature>
<feature type="transmembrane region" description="Helical" evidence="7">
    <location>
        <begin position="118"/>
        <end position="138"/>
    </location>
</feature>
<dbReference type="AlphaFoldDB" id="A0A081FWC3"/>
<dbReference type="SUPFAM" id="SSF52540">
    <property type="entry name" value="P-loop containing nucleoside triphosphate hydrolases"/>
    <property type="match status" value="1"/>
</dbReference>
<dbReference type="CDD" id="cd07346">
    <property type="entry name" value="ABC_6TM_exporters"/>
    <property type="match status" value="1"/>
</dbReference>
<evidence type="ECO:0000256" key="2">
    <source>
        <dbReference type="ARBA" id="ARBA00022692"/>
    </source>
</evidence>
<evidence type="ECO:0000256" key="5">
    <source>
        <dbReference type="ARBA" id="ARBA00022989"/>
    </source>
</evidence>
<evidence type="ECO:0000313" key="10">
    <source>
        <dbReference type="EMBL" id="KEA62828.1"/>
    </source>
</evidence>
<evidence type="ECO:0000259" key="9">
    <source>
        <dbReference type="PROSITE" id="PS50929"/>
    </source>
</evidence>
<dbReference type="InterPro" id="IPR003439">
    <property type="entry name" value="ABC_transporter-like_ATP-bd"/>
</dbReference>
<dbReference type="EMBL" id="JMQN01000046">
    <property type="protein sequence ID" value="KEA62828.1"/>
    <property type="molecule type" value="Genomic_DNA"/>
</dbReference>
<dbReference type="Proteomes" id="UP000028252">
    <property type="component" value="Unassembled WGS sequence"/>
</dbReference>
<dbReference type="SMART" id="SM00382">
    <property type="entry name" value="AAA"/>
    <property type="match status" value="1"/>
</dbReference>
<keyword evidence="6 7" id="KW-0472">Membrane</keyword>
<feature type="transmembrane region" description="Helical" evidence="7">
    <location>
        <begin position="236"/>
        <end position="256"/>
    </location>
</feature>
<gene>
    <name evidence="10" type="ORF">ADIMK_3027</name>
</gene>
<evidence type="ECO:0000259" key="8">
    <source>
        <dbReference type="PROSITE" id="PS50893"/>
    </source>
</evidence>
<keyword evidence="2 7" id="KW-0812">Transmembrane</keyword>
<keyword evidence="4 10" id="KW-0067">ATP-binding</keyword>
<evidence type="ECO:0000256" key="1">
    <source>
        <dbReference type="ARBA" id="ARBA00004651"/>
    </source>
</evidence>
<dbReference type="GO" id="GO:0005886">
    <property type="term" value="C:plasma membrane"/>
    <property type="evidence" value="ECO:0007669"/>
    <property type="project" value="UniProtKB-SubCell"/>
</dbReference>
<dbReference type="InterPro" id="IPR036640">
    <property type="entry name" value="ABC1_TM_sf"/>
</dbReference>
<accession>A0A081FWC3</accession>
<dbReference type="InterPro" id="IPR039421">
    <property type="entry name" value="Type_1_exporter"/>
</dbReference>
<dbReference type="PATRIC" id="fig|1232683.4.peg.2977"/>
<dbReference type="eggNOG" id="COG1132">
    <property type="taxonomic scope" value="Bacteria"/>
</dbReference>
<sequence length="550" mass="61099">MPSVLSSKRRRGWFLLLVLSGLVLSGALAALFLTTRRLGSTGVEGLSVDTLLSLLLALITLSVGRFVERYGAEVMAQDYVQELRDLVLAHALALSSQHNPRINNGGTLLRLTGDMGAIRNWIVQGMAPLVVLGTWLFASMVTLALLHWTLVIAAVFPLVGALALNYRLGKTLYQVSGTARQKRTRLIRNVTEKLAAIDVVRSFNQSGRERRRFERQGRNLCTALNRRAQLSGLLRGVNEAMMLVTLFALVFCGLKLVSQSLLSHADFAMMLIASLYLLTNLRRLSRVYELWTLKRVASDKLKTFLLVESRRQPRKHNRISRDRRSPVVLQGVAVEGRLEAADATLAIDDRVLVSGPGGSGKSTLLRVLAGLENCTSGRIELAGIRQQSIQRSAWSKAFALVSDELPLLRGTVNSNLFYGRRHFEDDYYRRVLNWTGLDRLMEAGLSLDTTVEAQGSNLSSSVRYRLMLARAMLRRPAYLLIDSHEAHQDTDVVDTLQNALKHYPGGIVICSHSGNLEPFCTQRWAVSKDAGFCVYPLVGNHEESLRSHVS</sequence>
<dbReference type="InterPro" id="IPR027417">
    <property type="entry name" value="P-loop_NTPase"/>
</dbReference>
<keyword evidence="3" id="KW-0547">Nucleotide-binding</keyword>
<reference evidence="10 11" key="1">
    <citation type="submission" date="2014-04" db="EMBL/GenBank/DDBJ databases">
        <title>Marinobacterium kochiensis sp. nov., isolated from sediment sample collected from Kochi backwaters in Kerala, India.</title>
        <authorList>
            <person name="Singh A."/>
            <person name="Pinnaka A.K."/>
        </authorList>
    </citation>
    <scope>NUCLEOTIDE SEQUENCE [LARGE SCALE GENOMIC DNA]</scope>
    <source>
        <strain evidence="10 11">AK27</strain>
    </source>
</reference>
<proteinExistence type="predicted"/>
<comment type="subcellular location">
    <subcellularLocation>
        <location evidence="1">Cell membrane</location>
        <topology evidence="1">Multi-pass membrane protein</topology>
    </subcellularLocation>
</comment>
<dbReference type="PROSITE" id="PS50929">
    <property type="entry name" value="ABC_TM1F"/>
    <property type="match status" value="1"/>
</dbReference>